<keyword evidence="4" id="KW-1185">Reference proteome</keyword>
<proteinExistence type="predicted"/>
<reference evidence="3 4" key="1">
    <citation type="journal article" date="2020" name="ISME J.">
        <title>Uncovering the hidden diversity of litter-decomposition mechanisms in mushroom-forming fungi.</title>
        <authorList>
            <person name="Floudas D."/>
            <person name="Bentzer J."/>
            <person name="Ahren D."/>
            <person name="Johansson T."/>
            <person name="Persson P."/>
            <person name="Tunlid A."/>
        </authorList>
    </citation>
    <scope>NUCLEOTIDE SEQUENCE [LARGE SCALE GENOMIC DNA]</scope>
    <source>
        <strain evidence="3 4">CBS 175.51</strain>
    </source>
</reference>
<feature type="region of interest" description="Disordered" evidence="2">
    <location>
        <begin position="190"/>
        <end position="244"/>
    </location>
</feature>
<dbReference type="Proteomes" id="UP000541558">
    <property type="component" value="Unassembled WGS sequence"/>
</dbReference>
<comment type="caution">
    <text evidence="3">The sequence shown here is derived from an EMBL/GenBank/DDBJ whole genome shotgun (WGS) entry which is preliminary data.</text>
</comment>
<evidence type="ECO:0000313" key="3">
    <source>
        <dbReference type="EMBL" id="KAF5333442.1"/>
    </source>
</evidence>
<evidence type="ECO:0000256" key="1">
    <source>
        <dbReference type="SAM" id="Coils"/>
    </source>
</evidence>
<dbReference type="EMBL" id="JAACJK010000109">
    <property type="protein sequence ID" value="KAF5333442.1"/>
    <property type="molecule type" value="Genomic_DNA"/>
</dbReference>
<accession>A0A8H5C3T7</accession>
<feature type="coiled-coil region" evidence="1">
    <location>
        <begin position="143"/>
        <end position="170"/>
    </location>
</feature>
<dbReference type="OrthoDB" id="68090at2759"/>
<gene>
    <name evidence="3" type="ORF">D9611_002401</name>
</gene>
<name>A0A8H5C3T7_9AGAR</name>
<evidence type="ECO:0000313" key="4">
    <source>
        <dbReference type="Proteomes" id="UP000541558"/>
    </source>
</evidence>
<organism evidence="3 4">
    <name type="scientific">Ephemerocybe angulata</name>
    <dbReference type="NCBI Taxonomy" id="980116"/>
    <lineage>
        <taxon>Eukaryota</taxon>
        <taxon>Fungi</taxon>
        <taxon>Dikarya</taxon>
        <taxon>Basidiomycota</taxon>
        <taxon>Agaricomycotina</taxon>
        <taxon>Agaricomycetes</taxon>
        <taxon>Agaricomycetidae</taxon>
        <taxon>Agaricales</taxon>
        <taxon>Agaricineae</taxon>
        <taxon>Psathyrellaceae</taxon>
        <taxon>Ephemerocybe</taxon>
    </lineage>
</organism>
<feature type="compositionally biased region" description="Acidic residues" evidence="2">
    <location>
        <begin position="199"/>
        <end position="224"/>
    </location>
</feature>
<keyword evidence="1" id="KW-0175">Coiled coil</keyword>
<feature type="region of interest" description="Disordered" evidence="2">
    <location>
        <begin position="1"/>
        <end position="29"/>
    </location>
</feature>
<sequence length="263" mass="29927">MNTQHSPIRRKQPAIPGFRPSPRPKRTPISQMTIRELQDLHNLNAKLLADPKAPSSSYVQRVRAEQAAIESRLLEVDGMETINTALRKTKIKGEGDMEVDEAPEPATSSTIEAKKKALSQYDAMRVTRDGASTNGAGSTFTMREAIELERQAHLQEKERQERILEKKKRLGMPIKGEILTKEEQEARIWAFMNHKPTESDLEDDSEDDDDDDDDPASWFEDDQDDGRKGQDIVEPDYEDISDLIRVDENRLPSFDFYGNNEGD</sequence>
<evidence type="ECO:0000256" key="2">
    <source>
        <dbReference type="SAM" id="MobiDB-lite"/>
    </source>
</evidence>
<protein>
    <submittedName>
        <fullName evidence="3">Uncharacterized protein</fullName>
    </submittedName>
</protein>
<dbReference type="AlphaFoldDB" id="A0A8H5C3T7"/>